<reference evidence="1 3" key="1">
    <citation type="submission" date="2018-05" db="EMBL/GenBank/DDBJ databases">
        <title>Freshwater and sediment microbial communities from various areas in North America, analyzing microbe dynamics in response to fracking.</title>
        <authorList>
            <person name="Lamendella R."/>
        </authorList>
    </citation>
    <scope>NUCLEOTIDE SEQUENCE [LARGE SCALE GENOMIC DNA]</scope>
    <source>
        <strain evidence="1 3">DB-3</strain>
        <strain evidence="2 4">NG-13</strain>
    </source>
</reference>
<sequence length="32" mass="3747">MQLLANNRNYVLEVPHLMGRKTSALNVFEFKL</sequence>
<dbReference type="Proteomes" id="UP000248827">
    <property type="component" value="Unassembled WGS sequence"/>
</dbReference>
<accession>A0A855XZ45</accession>
<organism evidence="1 3">
    <name type="scientific">Paenibacillus pabuli</name>
    <dbReference type="NCBI Taxonomy" id="1472"/>
    <lineage>
        <taxon>Bacteria</taxon>
        <taxon>Bacillati</taxon>
        <taxon>Bacillota</taxon>
        <taxon>Bacilli</taxon>
        <taxon>Bacillales</taxon>
        <taxon>Paenibacillaceae</taxon>
        <taxon>Paenibacillus</taxon>
    </lineage>
</organism>
<evidence type="ECO:0000313" key="2">
    <source>
        <dbReference type="EMBL" id="RAI88128.1"/>
    </source>
</evidence>
<proteinExistence type="predicted"/>
<comment type="caution">
    <text evidence="1">The sequence shown here is derived from an EMBL/GenBank/DDBJ whole genome shotgun (WGS) entry which is preliminary data.</text>
</comment>
<evidence type="ECO:0000313" key="1">
    <source>
        <dbReference type="EMBL" id="PWW41960.1"/>
    </source>
</evidence>
<keyword evidence="4" id="KW-1185">Reference proteome</keyword>
<dbReference type="AlphaFoldDB" id="A0A855XZ45"/>
<protein>
    <submittedName>
        <fullName evidence="1">Uncharacterized protein</fullName>
    </submittedName>
</protein>
<dbReference type="EMBL" id="QLLI01000016">
    <property type="protein sequence ID" value="RAI88128.1"/>
    <property type="molecule type" value="Genomic_DNA"/>
</dbReference>
<evidence type="ECO:0000313" key="4">
    <source>
        <dbReference type="Proteomes" id="UP000248827"/>
    </source>
</evidence>
<evidence type="ECO:0000313" key="3">
    <source>
        <dbReference type="Proteomes" id="UP000247078"/>
    </source>
</evidence>
<dbReference type="Proteomes" id="UP000247078">
    <property type="component" value="Unassembled WGS sequence"/>
</dbReference>
<name>A0A855XZ45_9BACL</name>
<dbReference type="EMBL" id="QGTZ01000004">
    <property type="protein sequence ID" value="PWW41960.1"/>
    <property type="molecule type" value="Genomic_DNA"/>
</dbReference>
<gene>
    <name evidence="2" type="ORF">DET54_11616</name>
    <name evidence="1" type="ORF">DET56_10413</name>
</gene>